<name>A0A562NQJ0_9RHOB</name>
<protein>
    <submittedName>
        <fullName evidence="2">Uncharacterized protein DUF1127</fullName>
    </submittedName>
</protein>
<evidence type="ECO:0000313" key="3">
    <source>
        <dbReference type="Proteomes" id="UP000316225"/>
    </source>
</evidence>
<dbReference type="Pfam" id="PF06568">
    <property type="entry name" value="YjiS-like"/>
    <property type="match status" value="1"/>
</dbReference>
<dbReference type="RefSeq" id="WP_145397798.1">
    <property type="nucleotide sequence ID" value="NZ_VLKU01000005.1"/>
</dbReference>
<evidence type="ECO:0000259" key="1">
    <source>
        <dbReference type="Pfam" id="PF06568"/>
    </source>
</evidence>
<accession>A0A562NQJ0</accession>
<dbReference type="Proteomes" id="UP000316225">
    <property type="component" value="Unassembled WGS sequence"/>
</dbReference>
<dbReference type="OrthoDB" id="8116725at2"/>
<keyword evidence="3" id="KW-1185">Reference proteome</keyword>
<sequence length="64" mass="7076">MSAIDTNRVHSGTRSIGFGSKIWAAMTAWNDMRVTKNALNRLSDRELDDIGLSRGDIDRIARAA</sequence>
<reference evidence="2 3" key="1">
    <citation type="journal article" date="2015" name="Stand. Genomic Sci.">
        <title>Genomic Encyclopedia of Bacterial and Archaeal Type Strains, Phase III: the genomes of soil and plant-associated and newly described type strains.</title>
        <authorList>
            <person name="Whitman W.B."/>
            <person name="Woyke T."/>
            <person name="Klenk H.P."/>
            <person name="Zhou Y."/>
            <person name="Lilburn T.G."/>
            <person name="Beck B.J."/>
            <person name="De Vos P."/>
            <person name="Vandamme P."/>
            <person name="Eisen J.A."/>
            <person name="Garrity G."/>
            <person name="Hugenholtz P."/>
            <person name="Kyrpides N.C."/>
        </authorList>
    </citation>
    <scope>NUCLEOTIDE SEQUENCE [LARGE SCALE GENOMIC DNA]</scope>
    <source>
        <strain evidence="2 3">CGMCC 1.5364</strain>
    </source>
</reference>
<comment type="caution">
    <text evidence="2">The sequence shown here is derived from an EMBL/GenBank/DDBJ whole genome shotgun (WGS) entry which is preliminary data.</text>
</comment>
<feature type="domain" description="YjiS-like" evidence="1">
    <location>
        <begin position="22"/>
        <end position="58"/>
    </location>
</feature>
<proteinExistence type="predicted"/>
<dbReference type="InterPro" id="IPR009506">
    <property type="entry name" value="YjiS-like"/>
</dbReference>
<gene>
    <name evidence="2" type="ORF">IQ24_01987</name>
</gene>
<dbReference type="AlphaFoldDB" id="A0A562NQJ0"/>
<evidence type="ECO:0000313" key="2">
    <source>
        <dbReference type="EMBL" id="TWI34469.1"/>
    </source>
</evidence>
<dbReference type="EMBL" id="VLKU01000005">
    <property type="protein sequence ID" value="TWI34469.1"/>
    <property type="molecule type" value="Genomic_DNA"/>
</dbReference>
<organism evidence="2 3">
    <name type="scientific">Paracoccus sulfuroxidans</name>
    <dbReference type="NCBI Taxonomy" id="384678"/>
    <lineage>
        <taxon>Bacteria</taxon>
        <taxon>Pseudomonadati</taxon>
        <taxon>Pseudomonadota</taxon>
        <taxon>Alphaproteobacteria</taxon>
        <taxon>Rhodobacterales</taxon>
        <taxon>Paracoccaceae</taxon>
        <taxon>Paracoccus</taxon>
    </lineage>
</organism>